<feature type="signal peptide" evidence="1">
    <location>
        <begin position="1"/>
        <end position="22"/>
    </location>
</feature>
<feature type="chain" id="PRO_5043483331" evidence="1">
    <location>
        <begin position="23"/>
        <end position="40"/>
    </location>
</feature>
<evidence type="ECO:0000256" key="1">
    <source>
        <dbReference type="SAM" id="SignalP"/>
    </source>
</evidence>
<comment type="caution">
    <text evidence="2">The sequence shown here is derived from an EMBL/GenBank/DDBJ whole genome shotgun (WGS) entry which is preliminary data.</text>
</comment>
<dbReference type="AlphaFoldDB" id="A0AAV2A4Q4"/>
<dbReference type="EMBL" id="CAXIEN010000118">
    <property type="protein sequence ID" value="CAL1278998.1"/>
    <property type="molecule type" value="Genomic_DNA"/>
</dbReference>
<protein>
    <submittedName>
        <fullName evidence="2">Uncharacterized protein</fullName>
    </submittedName>
</protein>
<evidence type="ECO:0000313" key="2">
    <source>
        <dbReference type="EMBL" id="CAL1278998.1"/>
    </source>
</evidence>
<keyword evidence="1" id="KW-0732">Signal</keyword>
<proteinExistence type="predicted"/>
<dbReference type="Proteomes" id="UP001497382">
    <property type="component" value="Unassembled WGS sequence"/>
</dbReference>
<keyword evidence="3" id="KW-1185">Reference proteome</keyword>
<sequence>MRQKKLYLQWILTFIFSSQVLYETDGDSAEVEGNSMIYLL</sequence>
<reference evidence="2 3" key="1">
    <citation type="submission" date="2024-04" db="EMBL/GenBank/DDBJ databases">
        <authorList>
            <person name="Rising A."/>
            <person name="Reimegard J."/>
            <person name="Sonavane S."/>
            <person name="Akerstrom W."/>
            <person name="Nylinder S."/>
            <person name="Hedman E."/>
            <person name="Kallberg Y."/>
        </authorList>
    </citation>
    <scope>NUCLEOTIDE SEQUENCE [LARGE SCALE GENOMIC DNA]</scope>
</reference>
<organism evidence="2 3">
    <name type="scientific">Larinioides sclopetarius</name>
    <dbReference type="NCBI Taxonomy" id="280406"/>
    <lineage>
        <taxon>Eukaryota</taxon>
        <taxon>Metazoa</taxon>
        <taxon>Ecdysozoa</taxon>
        <taxon>Arthropoda</taxon>
        <taxon>Chelicerata</taxon>
        <taxon>Arachnida</taxon>
        <taxon>Araneae</taxon>
        <taxon>Araneomorphae</taxon>
        <taxon>Entelegynae</taxon>
        <taxon>Araneoidea</taxon>
        <taxon>Araneidae</taxon>
        <taxon>Larinioides</taxon>
    </lineage>
</organism>
<evidence type="ECO:0000313" key="3">
    <source>
        <dbReference type="Proteomes" id="UP001497382"/>
    </source>
</evidence>
<accession>A0AAV2A4Q4</accession>
<gene>
    <name evidence="2" type="ORF">LARSCL_LOCUS10091</name>
</gene>
<name>A0AAV2A4Q4_9ARAC</name>